<feature type="chain" id="PRO_5045222333" description="Outer membrane protein beta-barrel domain-containing protein" evidence="1">
    <location>
        <begin position="24"/>
        <end position="258"/>
    </location>
</feature>
<dbReference type="EMBL" id="JBHUIM010000001">
    <property type="protein sequence ID" value="MFD2246458.1"/>
    <property type="molecule type" value="Genomic_DNA"/>
</dbReference>
<gene>
    <name evidence="2" type="ORF">ACFSKP_09350</name>
</gene>
<dbReference type="Proteomes" id="UP001597374">
    <property type="component" value="Unassembled WGS sequence"/>
</dbReference>
<comment type="caution">
    <text evidence="2">The sequence shown here is derived from an EMBL/GenBank/DDBJ whole genome shotgun (WGS) entry which is preliminary data.</text>
</comment>
<evidence type="ECO:0008006" key="4">
    <source>
        <dbReference type="Google" id="ProtNLM"/>
    </source>
</evidence>
<keyword evidence="1" id="KW-0732">Signal</keyword>
<organism evidence="2 3">
    <name type="scientific">Pontibacter ruber</name>
    <dbReference type="NCBI Taxonomy" id="1343895"/>
    <lineage>
        <taxon>Bacteria</taxon>
        <taxon>Pseudomonadati</taxon>
        <taxon>Bacteroidota</taxon>
        <taxon>Cytophagia</taxon>
        <taxon>Cytophagales</taxon>
        <taxon>Hymenobacteraceae</taxon>
        <taxon>Pontibacter</taxon>
    </lineage>
</organism>
<name>A0ABW5CWS1_9BACT</name>
<protein>
    <recommendedName>
        <fullName evidence="4">Outer membrane protein beta-barrel domain-containing protein</fullName>
    </recommendedName>
</protein>
<accession>A0ABW5CWS1</accession>
<proteinExistence type="predicted"/>
<keyword evidence="3" id="KW-1185">Reference proteome</keyword>
<reference evidence="3" key="1">
    <citation type="journal article" date="2019" name="Int. J. Syst. Evol. Microbiol.">
        <title>The Global Catalogue of Microorganisms (GCM) 10K type strain sequencing project: providing services to taxonomists for standard genome sequencing and annotation.</title>
        <authorList>
            <consortium name="The Broad Institute Genomics Platform"/>
            <consortium name="The Broad Institute Genome Sequencing Center for Infectious Disease"/>
            <person name="Wu L."/>
            <person name="Ma J."/>
        </authorList>
    </citation>
    <scope>NUCLEOTIDE SEQUENCE [LARGE SCALE GENOMIC DNA]</scope>
    <source>
        <strain evidence="3">CGMCC 4.1782</strain>
    </source>
</reference>
<evidence type="ECO:0000313" key="2">
    <source>
        <dbReference type="EMBL" id="MFD2246458.1"/>
    </source>
</evidence>
<evidence type="ECO:0000313" key="3">
    <source>
        <dbReference type="Proteomes" id="UP001597374"/>
    </source>
</evidence>
<evidence type="ECO:0000256" key="1">
    <source>
        <dbReference type="SAM" id="SignalP"/>
    </source>
</evidence>
<dbReference type="RefSeq" id="WP_377496083.1">
    <property type="nucleotide sequence ID" value="NZ_JBHUIM010000001.1"/>
</dbReference>
<feature type="signal peptide" evidence="1">
    <location>
        <begin position="1"/>
        <end position="23"/>
    </location>
</feature>
<sequence>MKSTKIWLKYCVGFMLVCTPFYAKSQQTGGTEKSWSFLVEPYLMFPSMNGTTGISNLPDVEVDASAKDIFSNLKIGAMLYAEATRYGWTLSSDILYMNLEKDTRTGALIERGELSAKQFGWEVSALRRILPFMDIGIGGRYNNIKAWVDLTLNTRDGPEERSKERAEGWIDPILISRFSASPTDNLLLQLRADIGGFGVGADLAWQAQAYAGYRFSELFHMSLGYRIISIDYEKGSGEDRFLYDVNTTGPVIRLGFNF</sequence>